<dbReference type="PROSITE" id="PS51873">
    <property type="entry name" value="TRIAD"/>
    <property type="match status" value="1"/>
</dbReference>
<dbReference type="PANTHER" id="PTHR11685">
    <property type="entry name" value="RBR FAMILY RING FINGER AND IBR DOMAIN-CONTAINING"/>
    <property type="match status" value="1"/>
</dbReference>
<gene>
    <name evidence="12" type="ORF">ANE_LOCUS577</name>
</gene>
<proteinExistence type="predicted"/>
<dbReference type="GO" id="GO:0016567">
    <property type="term" value="P:protein ubiquitination"/>
    <property type="evidence" value="ECO:0007669"/>
    <property type="project" value="UniProtKB-UniPathway"/>
</dbReference>
<evidence type="ECO:0000313" key="13">
    <source>
        <dbReference type="Proteomes" id="UP000489600"/>
    </source>
</evidence>
<keyword evidence="8" id="KW-0863">Zinc-finger</keyword>
<evidence type="ECO:0000256" key="9">
    <source>
        <dbReference type="ARBA" id="ARBA00022786"/>
    </source>
</evidence>
<dbReference type="InterPro" id="IPR002867">
    <property type="entry name" value="IBR_dom"/>
</dbReference>
<evidence type="ECO:0000256" key="7">
    <source>
        <dbReference type="ARBA" id="ARBA00022737"/>
    </source>
</evidence>
<evidence type="ECO:0000256" key="2">
    <source>
        <dbReference type="ARBA" id="ARBA00001947"/>
    </source>
</evidence>
<dbReference type="InterPro" id="IPR013083">
    <property type="entry name" value="Znf_RING/FYVE/PHD"/>
</dbReference>
<organism evidence="12 13">
    <name type="scientific">Arabis nemorensis</name>
    <dbReference type="NCBI Taxonomy" id="586526"/>
    <lineage>
        <taxon>Eukaryota</taxon>
        <taxon>Viridiplantae</taxon>
        <taxon>Streptophyta</taxon>
        <taxon>Embryophyta</taxon>
        <taxon>Tracheophyta</taxon>
        <taxon>Spermatophyta</taxon>
        <taxon>Magnoliopsida</taxon>
        <taxon>eudicotyledons</taxon>
        <taxon>Gunneridae</taxon>
        <taxon>Pentapetalae</taxon>
        <taxon>rosids</taxon>
        <taxon>malvids</taxon>
        <taxon>Brassicales</taxon>
        <taxon>Brassicaceae</taxon>
        <taxon>Arabideae</taxon>
        <taxon>Arabis</taxon>
    </lineage>
</organism>
<sequence>MDDSVVRRSLDKLHVKVEFDSPDQEDDQTDPFNQQQSYVTVLKEEDIWRSMEKKIQIVTDVSSLSKAEATLLLSHFNCVRESVGILERSLDQSPNDEEFFCGGCNETRPFEESASVSCGHHLCSNCWTRDINNIFNKSSEWNVWLKCPYVPCQASVGRDMIESFASEEEKTKYDRYLLKSFVEDSKAMKLCPRAASGRTCAIDLSPDDSGNFTVYCVCLLKFCWNCSKDVHSPVDCKTAAKWLAMTMSGYQNPNRPLANSVPCPKCKQRIIEKEYVIEEFFSLKMTCLPCNYDFCWLCRGDWTEHWEATCNNDAVPSEEIEQQLEMEEFSVHRYNDCYKNWDSNDLIPELSKTQLPTEQQLDFIIEAGLQIIESRRILKWTYAYQYYLPEDKQNLLKTWQDNVKLLLKELDDSIETKLPQYLNAEGSSENFNAFRIKLTALTSTTRKYNETLIRDLEDGLANF</sequence>
<dbReference type="SMART" id="SM00647">
    <property type="entry name" value="IBR"/>
    <property type="match status" value="2"/>
</dbReference>
<evidence type="ECO:0000256" key="6">
    <source>
        <dbReference type="ARBA" id="ARBA00022723"/>
    </source>
</evidence>
<evidence type="ECO:0000256" key="1">
    <source>
        <dbReference type="ARBA" id="ARBA00001798"/>
    </source>
</evidence>
<dbReference type="InterPro" id="IPR044066">
    <property type="entry name" value="TRIAD_supradom"/>
</dbReference>
<evidence type="ECO:0000259" key="11">
    <source>
        <dbReference type="PROSITE" id="PS51873"/>
    </source>
</evidence>
<dbReference type="Pfam" id="PF22191">
    <property type="entry name" value="IBR_1"/>
    <property type="match status" value="1"/>
</dbReference>
<keyword evidence="7" id="KW-0677">Repeat</keyword>
<dbReference type="Gene3D" id="1.20.120.1750">
    <property type="match status" value="1"/>
</dbReference>
<feature type="domain" description="RING-type" evidence="11">
    <location>
        <begin position="97"/>
        <end position="314"/>
    </location>
</feature>
<dbReference type="AlphaFoldDB" id="A0A565AM81"/>
<keyword evidence="5" id="KW-0808">Transferase</keyword>
<comment type="cofactor">
    <cofactor evidence="2">
        <name>Zn(2+)</name>
        <dbReference type="ChEBI" id="CHEBI:29105"/>
    </cofactor>
</comment>
<evidence type="ECO:0000256" key="5">
    <source>
        <dbReference type="ARBA" id="ARBA00022679"/>
    </source>
</evidence>
<dbReference type="Proteomes" id="UP000489600">
    <property type="component" value="Unassembled WGS sequence"/>
</dbReference>
<dbReference type="OrthoDB" id="10009520at2759"/>
<evidence type="ECO:0000256" key="3">
    <source>
        <dbReference type="ARBA" id="ARBA00004906"/>
    </source>
</evidence>
<dbReference type="EMBL" id="CABITT030000001">
    <property type="protein sequence ID" value="VVA90132.1"/>
    <property type="molecule type" value="Genomic_DNA"/>
</dbReference>
<evidence type="ECO:0000313" key="12">
    <source>
        <dbReference type="EMBL" id="VVA90132.1"/>
    </source>
</evidence>
<evidence type="ECO:0000256" key="8">
    <source>
        <dbReference type="ARBA" id="ARBA00022771"/>
    </source>
</evidence>
<comment type="catalytic activity">
    <reaction evidence="1">
        <text>[E2 ubiquitin-conjugating enzyme]-S-ubiquitinyl-L-cysteine + [acceptor protein]-L-lysine = [E2 ubiquitin-conjugating enzyme]-L-cysteine + [acceptor protein]-N(6)-ubiquitinyl-L-lysine.</text>
        <dbReference type="EC" id="2.3.2.31"/>
    </reaction>
</comment>
<dbReference type="EC" id="2.3.2.31" evidence="4"/>
<name>A0A565AM81_9BRAS</name>
<keyword evidence="6" id="KW-0479">Metal-binding</keyword>
<dbReference type="Pfam" id="PF01485">
    <property type="entry name" value="IBR"/>
    <property type="match status" value="1"/>
</dbReference>
<dbReference type="CDD" id="cd20346">
    <property type="entry name" value="BRcat_RBR_ANKIB1"/>
    <property type="match status" value="1"/>
</dbReference>
<accession>A0A565AM81</accession>
<comment type="pathway">
    <text evidence="3">Protein modification; protein ubiquitination.</text>
</comment>
<keyword evidence="10" id="KW-0862">Zinc</keyword>
<reference evidence="12" key="1">
    <citation type="submission" date="2019-07" db="EMBL/GenBank/DDBJ databases">
        <authorList>
            <person name="Dittberner H."/>
        </authorList>
    </citation>
    <scope>NUCLEOTIDE SEQUENCE [LARGE SCALE GENOMIC DNA]</scope>
</reference>
<dbReference type="GO" id="GO:0008270">
    <property type="term" value="F:zinc ion binding"/>
    <property type="evidence" value="ECO:0007669"/>
    <property type="project" value="UniProtKB-KW"/>
</dbReference>
<keyword evidence="13" id="KW-1185">Reference proteome</keyword>
<dbReference type="GO" id="GO:0061630">
    <property type="term" value="F:ubiquitin protein ligase activity"/>
    <property type="evidence" value="ECO:0007669"/>
    <property type="project" value="UniProtKB-EC"/>
</dbReference>
<protein>
    <recommendedName>
        <fullName evidence="4">RBR-type E3 ubiquitin transferase</fullName>
        <ecNumber evidence="4">2.3.2.31</ecNumber>
    </recommendedName>
</protein>
<dbReference type="UniPathway" id="UPA00143"/>
<dbReference type="InterPro" id="IPR031127">
    <property type="entry name" value="E3_UB_ligase_RBR"/>
</dbReference>
<evidence type="ECO:0000256" key="10">
    <source>
        <dbReference type="ARBA" id="ARBA00022833"/>
    </source>
</evidence>
<dbReference type="Gene3D" id="3.30.40.10">
    <property type="entry name" value="Zinc/RING finger domain, C3HC4 (zinc finger)"/>
    <property type="match status" value="1"/>
</dbReference>
<comment type="caution">
    <text evidence="12">The sequence shown here is derived from an EMBL/GenBank/DDBJ whole genome shotgun (WGS) entry which is preliminary data.</text>
</comment>
<evidence type="ECO:0000256" key="4">
    <source>
        <dbReference type="ARBA" id="ARBA00012251"/>
    </source>
</evidence>
<dbReference type="SUPFAM" id="SSF57850">
    <property type="entry name" value="RING/U-box"/>
    <property type="match status" value="3"/>
</dbReference>
<keyword evidence="9" id="KW-0833">Ubl conjugation pathway</keyword>